<evidence type="ECO:0000256" key="1">
    <source>
        <dbReference type="ARBA" id="ARBA00022737"/>
    </source>
</evidence>
<evidence type="ECO:0000259" key="2">
    <source>
        <dbReference type="Pfam" id="PF24883"/>
    </source>
</evidence>
<comment type="caution">
    <text evidence="3">The sequence shown here is derived from an EMBL/GenBank/DDBJ whole genome shotgun (WGS) entry which is preliminary data.</text>
</comment>
<dbReference type="Gene3D" id="3.40.50.300">
    <property type="entry name" value="P-loop containing nucleotide triphosphate hydrolases"/>
    <property type="match status" value="1"/>
</dbReference>
<accession>A0AA37LZS3</accession>
<dbReference type="AlphaFoldDB" id="A0AA37LZS3"/>
<dbReference type="PANTHER" id="PTHR10039">
    <property type="entry name" value="AMELOGENIN"/>
    <property type="match status" value="1"/>
</dbReference>
<sequence length="452" mass="50634">MADPFGIIGVIGVAGQIVQCAVKLGLDWKDAPSDARNFVTEIQTLKTVLSETNTNVLLNDNFKAAFHGRRSTLLTQLGDEMQATSTLAMVSTCRKELDSLLDDLSKRSGGHRVGWERLKGAFVARKTRESVENLQRQCQSLNSLMAVDALTLGARIYREVKEARKERQDWKEDISNEAILDWVTPLDYGSQQSDFIGRRQEGTGQWLLDSTQYLEWTGNEKQTLFCPGIPGAGKTILTSIVVDDLSKRFRDVENANVAYIYCNFRRQNDQKVEDLLASVLKQLCQSQKPFPECVKTLFKEYKGGKRPSLNDISKALQTVVTLSPRVFIVVDALDECQISDGSRATFLGEIFSLQKNSSTNIFATSRFIPDITERFSRSLLLEIRADPDDILRYVKNNMLRLPSFVRGNTGLQKDIGTEIVRAVDGMYVIPRLAGDNVLNGLGSYLRNCISTH</sequence>
<dbReference type="Proteomes" id="UP001055172">
    <property type="component" value="Unassembled WGS sequence"/>
</dbReference>
<dbReference type="PANTHER" id="PTHR10039:SF15">
    <property type="entry name" value="NACHT DOMAIN-CONTAINING PROTEIN"/>
    <property type="match status" value="1"/>
</dbReference>
<organism evidence="3 4">
    <name type="scientific">Colletotrichum liriopes</name>
    <dbReference type="NCBI Taxonomy" id="708192"/>
    <lineage>
        <taxon>Eukaryota</taxon>
        <taxon>Fungi</taxon>
        <taxon>Dikarya</taxon>
        <taxon>Ascomycota</taxon>
        <taxon>Pezizomycotina</taxon>
        <taxon>Sordariomycetes</taxon>
        <taxon>Hypocreomycetidae</taxon>
        <taxon>Glomerellales</taxon>
        <taxon>Glomerellaceae</taxon>
        <taxon>Colletotrichum</taxon>
        <taxon>Colletotrichum spaethianum species complex</taxon>
    </lineage>
</organism>
<keyword evidence="1" id="KW-0677">Repeat</keyword>
<name>A0AA37LZS3_9PEZI</name>
<evidence type="ECO:0000313" key="3">
    <source>
        <dbReference type="EMBL" id="GJC89728.1"/>
    </source>
</evidence>
<proteinExistence type="predicted"/>
<reference evidence="3 4" key="1">
    <citation type="submission" date="2021-07" db="EMBL/GenBank/DDBJ databases">
        <title>Genome data of Colletotrichum spaethianum.</title>
        <authorList>
            <person name="Utami Y.D."/>
            <person name="Hiruma K."/>
        </authorList>
    </citation>
    <scope>NUCLEOTIDE SEQUENCE [LARGE SCALE GENOMIC DNA]</scope>
    <source>
        <strain evidence="3 4">MAFF 242679</strain>
    </source>
</reference>
<dbReference type="InterPro" id="IPR027417">
    <property type="entry name" value="P-loop_NTPase"/>
</dbReference>
<protein>
    <recommendedName>
        <fullName evidence="2">Nephrocystin 3-like N-terminal domain-containing protein</fullName>
    </recommendedName>
</protein>
<dbReference type="Pfam" id="PF24883">
    <property type="entry name" value="NPHP3_N"/>
    <property type="match status" value="1"/>
</dbReference>
<dbReference type="SUPFAM" id="SSF52540">
    <property type="entry name" value="P-loop containing nucleoside triphosphate hydrolases"/>
    <property type="match status" value="1"/>
</dbReference>
<dbReference type="EMBL" id="BPPX01000044">
    <property type="protein sequence ID" value="GJC89728.1"/>
    <property type="molecule type" value="Genomic_DNA"/>
</dbReference>
<feature type="domain" description="Nephrocystin 3-like N-terminal" evidence="2">
    <location>
        <begin position="202"/>
        <end position="366"/>
    </location>
</feature>
<keyword evidence="4" id="KW-1185">Reference proteome</keyword>
<gene>
    <name evidence="3" type="ORF">ColLi_12566</name>
</gene>
<evidence type="ECO:0000313" key="4">
    <source>
        <dbReference type="Proteomes" id="UP001055172"/>
    </source>
</evidence>
<dbReference type="InterPro" id="IPR056884">
    <property type="entry name" value="NPHP3-like_N"/>
</dbReference>